<dbReference type="InterPro" id="IPR029068">
    <property type="entry name" value="Glyas_Bleomycin-R_OHBP_Dase"/>
</dbReference>
<proteinExistence type="predicted"/>
<dbReference type="SUPFAM" id="SSF54593">
    <property type="entry name" value="Glyoxalase/Bleomycin resistance protein/Dihydroxybiphenyl dioxygenase"/>
    <property type="match status" value="1"/>
</dbReference>
<dbReference type="InterPro" id="IPR025870">
    <property type="entry name" value="Glyoxalase-like_dom"/>
</dbReference>
<sequence length="252" mass="28028">MPLPRPGNGDMGLSCSHVLLWVRDLHQAVADFRALGFHVDYATDRKKAQHAHIWFCRGPVIELLTTPSNARYFKWPIDLMAGRGAGERMVRWGCEGEGFCDVAVVVEGNPKKVSAELKRSGIAIGRFVPWRRTRPDGQRVHFRFAYPRQSRLPFVVTPYEPPQHPARVRHANGATALRHVRMGARVEDSDRLHHLVGADPVFSVTSAEQTGVLWIELEGLSLPLPETLTHGAEIRPAGARADVARSSPAFAK</sequence>
<evidence type="ECO:0000313" key="3">
    <source>
        <dbReference type="Proteomes" id="UP000003374"/>
    </source>
</evidence>
<dbReference type="Pfam" id="PF13468">
    <property type="entry name" value="Glyoxalase_3"/>
    <property type="match status" value="1"/>
</dbReference>
<dbReference type="AlphaFoldDB" id="A4BLS9"/>
<comment type="caution">
    <text evidence="2">The sequence shown here is derived from an EMBL/GenBank/DDBJ whole genome shotgun (WGS) entry which is preliminary data.</text>
</comment>
<accession>A4BLS9</accession>
<dbReference type="STRING" id="314278.NB231_15643"/>
<dbReference type="eggNOG" id="COG0346">
    <property type="taxonomic scope" value="Bacteria"/>
</dbReference>
<feature type="domain" description="Glyoxalase-like" evidence="1">
    <location>
        <begin position="17"/>
        <end position="185"/>
    </location>
</feature>
<dbReference type="Proteomes" id="UP000003374">
    <property type="component" value="Unassembled WGS sequence"/>
</dbReference>
<evidence type="ECO:0000259" key="1">
    <source>
        <dbReference type="Pfam" id="PF13468"/>
    </source>
</evidence>
<dbReference type="HOGENOM" id="CLU_107591_0_0_6"/>
<protein>
    <recommendedName>
        <fullName evidence="1">Glyoxalase-like domain-containing protein</fullName>
    </recommendedName>
</protein>
<gene>
    <name evidence="2" type="ORF">NB231_15643</name>
</gene>
<organism evidence="2 3">
    <name type="scientific">Nitrococcus mobilis Nb-231</name>
    <dbReference type="NCBI Taxonomy" id="314278"/>
    <lineage>
        <taxon>Bacteria</taxon>
        <taxon>Pseudomonadati</taxon>
        <taxon>Pseudomonadota</taxon>
        <taxon>Gammaproteobacteria</taxon>
        <taxon>Chromatiales</taxon>
        <taxon>Ectothiorhodospiraceae</taxon>
        <taxon>Nitrococcus</taxon>
    </lineage>
</organism>
<name>A4BLS9_9GAMM</name>
<reference evidence="2 3" key="1">
    <citation type="submission" date="2006-02" db="EMBL/GenBank/DDBJ databases">
        <authorList>
            <person name="Waterbury J."/>
            <person name="Ferriera S."/>
            <person name="Johnson J."/>
            <person name="Kravitz S."/>
            <person name="Halpern A."/>
            <person name="Remington K."/>
            <person name="Beeson K."/>
            <person name="Tran B."/>
            <person name="Rogers Y.-H."/>
            <person name="Friedman R."/>
            <person name="Venter J.C."/>
        </authorList>
    </citation>
    <scope>NUCLEOTIDE SEQUENCE [LARGE SCALE GENOMIC DNA]</scope>
    <source>
        <strain evidence="2 3">Nb-231</strain>
    </source>
</reference>
<keyword evidence="3" id="KW-1185">Reference proteome</keyword>
<evidence type="ECO:0000313" key="2">
    <source>
        <dbReference type="EMBL" id="EAR23267.1"/>
    </source>
</evidence>
<dbReference type="EMBL" id="AAOF01000001">
    <property type="protein sequence ID" value="EAR23267.1"/>
    <property type="molecule type" value="Genomic_DNA"/>
</dbReference>
<dbReference type="Gene3D" id="3.10.180.10">
    <property type="entry name" value="2,3-Dihydroxybiphenyl 1,2-Dioxygenase, domain 1"/>
    <property type="match status" value="1"/>
</dbReference>